<sequence length="286" mass="31751">MPLNTHKRAHESIGNAGPERKKFCNPKPTPNLMQALLCPQVTYDSSSSPKSFHIHKNYICHYSPFFRAAFKSGCQLVHLNGPSPDVFGMFVSWLYTQAIECGKSSLTHSCVMLWMLGEQILAPKLQNDALLAIEQRRGAHRGMFPPHIFKVLYDLTEEGSLLRMFFATACAARNVPLASPEAYPHAMLYDMMRHVKERPEEHPAPGSKIRKASAPALEEFFVDENAEPEEEWLAAVARNALAGRDLNADISETELGGDLEVGIEAELAKNEDESCGLKVEKGEDAA</sequence>
<gene>
    <name evidence="3" type="ORF">B2J93_9472</name>
</gene>
<dbReference type="CDD" id="cd18186">
    <property type="entry name" value="BTB_POZ_ZBTB_KLHL-like"/>
    <property type="match status" value="1"/>
</dbReference>
<dbReference type="InterPro" id="IPR000210">
    <property type="entry name" value="BTB/POZ_dom"/>
</dbReference>
<dbReference type="PROSITE" id="PS50097">
    <property type="entry name" value="BTB"/>
    <property type="match status" value="1"/>
</dbReference>
<accession>A0A218YW67</accession>
<name>A0A218YW67_9HELO</name>
<dbReference type="InParanoid" id="A0A218YW67"/>
<evidence type="ECO:0000259" key="2">
    <source>
        <dbReference type="PROSITE" id="PS50097"/>
    </source>
</evidence>
<dbReference type="InterPro" id="IPR011333">
    <property type="entry name" value="SKP1/BTB/POZ_sf"/>
</dbReference>
<proteinExistence type="predicted"/>
<dbReference type="Pfam" id="PF00651">
    <property type="entry name" value="BTB"/>
    <property type="match status" value="1"/>
</dbReference>
<evidence type="ECO:0000256" key="1">
    <source>
        <dbReference type="SAM" id="MobiDB-lite"/>
    </source>
</evidence>
<protein>
    <recommendedName>
        <fullName evidence="2">BTB domain-containing protein</fullName>
    </recommendedName>
</protein>
<feature type="domain" description="BTB" evidence="2">
    <location>
        <begin position="39"/>
        <end position="103"/>
    </location>
</feature>
<reference evidence="3 4" key="1">
    <citation type="submission" date="2017-04" db="EMBL/GenBank/DDBJ databases">
        <title>Draft genome sequence of Marssonina coronaria NL1: causal agent of apple blotch.</title>
        <authorList>
            <person name="Cheng Q."/>
        </authorList>
    </citation>
    <scope>NUCLEOTIDE SEQUENCE [LARGE SCALE GENOMIC DNA]</scope>
    <source>
        <strain evidence="3 4">NL1</strain>
    </source>
</reference>
<dbReference type="AlphaFoldDB" id="A0A218YW67"/>
<feature type="region of interest" description="Disordered" evidence="1">
    <location>
        <begin position="1"/>
        <end position="21"/>
    </location>
</feature>
<keyword evidence="4" id="KW-1185">Reference proteome</keyword>
<organism evidence="3 4">
    <name type="scientific">Diplocarpon coronariae</name>
    <dbReference type="NCBI Taxonomy" id="2795749"/>
    <lineage>
        <taxon>Eukaryota</taxon>
        <taxon>Fungi</taxon>
        <taxon>Dikarya</taxon>
        <taxon>Ascomycota</taxon>
        <taxon>Pezizomycotina</taxon>
        <taxon>Leotiomycetes</taxon>
        <taxon>Helotiales</taxon>
        <taxon>Drepanopezizaceae</taxon>
        <taxon>Diplocarpon</taxon>
    </lineage>
</organism>
<dbReference type="OrthoDB" id="194443at2759"/>
<dbReference type="SUPFAM" id="SSF54695">
    <property type="entry name" value="POZ domain"/>
    <property type="match status" value="1"/>
</dbReference>
<evidence type="ECO:0000313" key="4">
    <source>
        <dbReference type="Proteomes" id="UP000242519"/>
    </source>
</evidence>
<comment type="caution">
    <text evidence="3">The sequence shown here is derived from an EMBL/GenBank/DDBJ whole genome shotgun (WGS) entry which is preliminary data.</text>
</comment>
<evidence type="ECO:0000313" key="3">
    <source>
        <dbReference type="EMBL" id="OWO99722.1"/>
    </source>
</evidence>
<dbReference type="EMBL" id="MZNU01000345">
    <property type="protein sequence ID" value="OWO99722.1"/>
    <property type="molecule type" value="Genomic_DNA"/>
</dbReference>
<dbReference type="Gene3D" id="3.30.710.10">
    <property type="entry name" value="Potassium Channel Kv1.1, Chain A"/>
    <property type="match status" value="1"/>
</dbReference>
<dbReference type="Proteomes" id="UP000242519">
    <property type="component" value="Unassembled WGS sequence"/>
</dbReference>